<sequence length="93" mass="10242">MIPHSTISLTDAELRRQFEWALAEAQQGRGRTDLSLDDQVQEALLEIMDATPSVPPELIDKARSVFADQLAGAVGPSRQDELLALLKQSRRSA</sequence>
<keyword evidence="2" id="KW-1185">Reference proteome</keyword>
<dbReference type="RefSeq" id="WP_378556099.1">
    <property type="nucleotide sequence ID" value="NZ_JBHSDL010000005.1"/>
</dbReference>
<dbReference type="Proteomes" id="UP001595844">
    <property type="component" value="Unassembled WGS sequence"/>
</dbReference>
<evidence type="ECO:0000313" key="2">
    <source>
        <dbReference type="Proteomes" id="UP001595844"/>
    </source>
</evidence>
<proteinExistence type="predicted"/>
<protein>
    <submittedName>
        <fullName evidence="1">Uncharacterized protein</fullName>
    </submittedName>
</protein>
<evidence type="ECO:0000313" key="1">
    <source>
        <dbReference type="EMBL" id="MFC4373367.1"/>
    </source>
</evidence>
<gene>
    <name evidence="1" type="ORF">ACFO5K_04580</name>
</gene>
<comment type="caution">
    <text evidence="1">The sequence shown here is derived from an EMBL/GenBank/DDBJ whole genome shotgun (WGS) entry which is preliminary data.</text>
</comment>
<organism evidence="1 2">
    <name type="scientific">Nocardia halotolerans</name>
    <dbReference type="NCBI Taxonomy" id="1755878"/>
    <lineage>
        <taxon>Bacteria</taxon>
        <taxon>Bacillati</taxon>
        <taxon>Actinomycetota</taxon>
        <taxon>Actinomycetes</taxon>
        <taxon>Mycobacteriales</taxon>
        <taxon>Nocardiaceae</taxon>
        <taxon>Nocardia</taxon>
    </lineage>
</organism>
<accession>A0ABV8VEW0</accession>
<dbReference type="EMBL" id="JBHSDL010000005">
    <property type="protein sequence ID" value="MFC4373367.1"/>
    <property type="molecule type" value="Genomic_DNA"/>
</dbReference>
<name>A0ABV8VEW0_9NOCA</name>
<reference evidence="2" key="1">
    <citation type="journal article" date="2019" name="Int. J. Syst. Evol. Microbiol.">
        <title>The Global Catalogue of Microorganisms (GCM) 10K type strain sequencing project: providing services to taxonomists for standard genome sequencing and annotation.</title>
        <authorList>
            <consortium name="The Broad Institute Genomics Platform"/>
            <consortium name="The Broad Institute Genome Sequencing Center for Infectious Disease"/>
            <person name="Wu L."/>
            <person name="Ma J."/>
        </authorList>
    </citation>
    <scope>NUCLEOTIDE SEQUENCE [LARGE SCALE GENOMIC DNA]</scope>
    <source>
        <strain evidence="2">IBRC-M 10490</strain>
    </source>
</reference>